<dbReference type="PATRIC" id="fig|1197174.4.peg.2980"/>
<dbReference type="AlphaFoldDB" id="J2IC18"/>
<dbReference type="InterPro" id="IPR051398">
    <property type="entry name" value="Polysacch_Deacetylase"/>
</dbReference>
<keyword evidence="5" id="KW-1185">Reference proteome</keyword>
<feature type="domain" description="NodB homology" evidence="3">
    <location>
        <begin position="79"/>
        <end position="323"/>
    </location>
</feature>
<proteinExistence type="predicted"/>
<gene>
    <name evidence="4" type="ORF">AEST_30480</name>
</gene>
<dbReference type="InterPro" id="IPR011330">
    <property type="entry name" value="Glyco_hydro/deAcase_b/a-brl"/>
</dbReference>
<evidence type="ECO:0000313" key="5">
    <source>
        <dbReference type="Proteomes" id="UP000012043"/>
    </source>
</evidence>
<sequence length="323" mass="36539">MIFTYPFFQFFRQLHQWLSGNRLTILTYHRVAPEGQVTFQPALTTEQFEQQLIWIKRYFTVLTLAQAGQLAAQGTLPANAAVISIDDGYSDCYEHIYPLLLKHNLTASFFITTAGLAEGQLWEESIAQAVIDARLARTELVFRNQSYPLQTYQQRLHCSQQVIETLKYLPLAERQTELKQLWQLADAPSAAQQFLTQAQIREMALQGMEFGAHTVNHPILALEQDDVALAEIVQSKQQLEEILQQQVVSFAYPNGQYGRDFSDRHQAMVAAAGFHYAVSTNAGSNSDLKQQALCLCRISPWPTSEGRFLYSLLNGSGKHYDAS</sequence>
<dbReference type="PANTHER" id="PTHR34216">
    <property type="match status" value="1"/>
</dbReference>
<dbReference type="SUPFAM" id="SSF88713">
    <property type="entry name" value="Glycoside hydrolase/deacetylase"/>
    <property type="match status" value="1"/>
</dbReference>
<dbReference type="GO" id="GO:0005975">
    <property type="term" value="P:carbohydrate metabolic process"/>
    <property type="evidence" value="ECO:0007669"/>
    <property type="project" value="InterPro"/>
</dbReference>
<dbReference type="CDD" id="cd10918">
    <property type="entry name" value="CE4_NodB_like_5s_6s"/>
    <property type="match status" value="1"/>
</dbReference>
<name>J2IC18_9ALTE</name>
<accession>J2IC18</accession>
<dbReference type="EMBL" id="ALAB01000039">
    <property type="protein sequence ID" value="EJI84214.1"/>
    <property type="molecule type" value="Genomic_DNA"/>
</dbReference>
<dbReference type="InterPro" id="IPR002509">
    <property type="entry name" value="NODB_dom"/>
</dbReference>
<keyword evidence="2" id="KW-0732">Signal</keyword>
<dbReference type="Gene3D" id="3.20.20.370">
    <property type="entry name" value="Glycoside hydrolase/deacetylase"/>
    <property type="match status" value="1"/>
</dbReference>
<dbReference type="Pfam" id="PF01522">
    <property type="entry name" value="Polysacc_deac_1"/>
    <property type="match status" value="1"/>
</dbReference>
<organism evidence="4 5">
    <name type="scientific">Alishewanella aestuarii B11</name>
    <dbReference type="NCBI Taxonomy" id="1197174"/>
    <lineage>
        <taxon>Bacteria</taxon>
        <taxon>Pseudomonadati</taxon>
        <taxon>Pseudomonadota</taxon>
        <taxon>Gammaproteobacteria</taxon>
        <taxon>Alteromonadales</taxon>
        <taxon>Alteromonadaceae</taxon>
        <taxon>Alishewanella</taxon>
    </lineage>
</organism>
<dbReference type="GO" id="GO:0016810">
    <property type="term" value="F:hydrolase activity, acting on carbon-nitrogen (but not peptide) bonds"/>
    <property type="evidence" value="ECO:0007669"/>
    <property type="project" value="InterPro"/>
</dbReference>
<protein>
    <recommendedName>
        <fullName evidence="3">NodB homology domain-containing protein</fullName>
    </recommendedName>
</protein>
<dbReference type="RefSeq" id="WP_008610081.1">
    <property type="nucleotide sequence ID" value="NZ_ALAB01000039.1"/>
</dbReference>
<comment type="caution">
    <text evidence="4">The sequence shown here is derived from an EMBL/GenBank/DDBJ whole genome shotgun (WGS) entry which is preliminary data.</text>
</comment>
<evidence type="ECO:0000256" key="2">
    <source>
        <dbReference type="ARBA" id="ARBA00022729"/>
    </source>
</evidence>
<dbReference type="PANTHER" id="PTHR34216:SF3">
    <property type="entry name" value="POLY-BETA-1,6-N-ACETYL-D-GLUCOSAMINE N-DEACETYLASE"/>
    <property type="match status" value="1"/>
</dbReference>
<dbReference type="GO" id="GO:0005576">
    <property type="term" value="C:extracellular region"/>
    <property type="evidence" value="ECO:0007669"/>
    <property type="project" value="UniProtKB-SubCell"/>
</dbReference>
<evidence type="ECO:0000313" key="4">
    <source>
        <dbReference type="EMBL" id="EJI84214.1"/>
    </source>
</evidence>
<dbReference type="PROSITE" id="PS51677">
    <property type="entry name" value="NODB"/>
    <property type="match status" value="1"/>
</dbReference>
<evidence type="ECO:0000259" key="3">
    <source>
        <dbReference type="PROSITE" id="PS51677"/>
    </source>
</evidence>
<dbReference type="Proteomes" id="UP000012043">
    <property type="component" value="Unassembled WGS sequence"/>
</dbReference>
<evidence type="ECO:0000256" key="1">
    <source>
        <dbReference type="ARBA" id="ARBA00004613"/>
    </source>
</evidence>
<reference evidence="4 5" key="1">
    <citation type="journal article" date="2012" name="J. Bacteriol.">
        <title>Genome Sequence of Pectin-Degrading Alishewanella aestuarii Strain B11T, Isolated from Tidal Flat Sediment.</title>
        <authorList>
            <person name="Jung J."/>
            <person name="Choi S."/>
            <person name="Chun J."/>
            <person name="Park W."/>
        </authorList>
    </citation>
    <scope>NUCLEOTIDE SEQUENCE [LARGE SCALE GENOMIC DNA]</scope>
    <source>
        <strain evidence="4 5">B11</strain>
    </source>
</reference>
<comment type="subcellular location">
    <subcellularLocation>
        <location evidence="1">Secreted</location>
    </subcellularLocation>
</comment>